<dbReference type="PANTHER" id="PTHR10157">
    <property type="entry name" value="DOPAMINE BETA HYDROXYLASE RELATED"/>
    <property type="match status" value="1"/>
</dbReference>
<dbReference type="Pfam" id="PF03712">
    <property type="entry name" value="Cu2_monoox_C"/>
    <property type="match status" value="1"/>
</dbReference>
<dbReference type="GO" id="GO:0004500">
    <property type="term" value="F:dopamine beta-monooxygenase activity"/>
    <property type="evidence" value="ECO:0007669"/>
    <property type="project" value="InterPro"/>
</dbReference>
<evidence type="ECO:0000313" key="7">
    <source>
        <dbReference type="EMBL" id="GHP05956.1"/>
    </source>
</evidence>
<keyword evidence="7" id="KW-0560">Oxidoreductase</keyword>
<comment type="caution">
    <text evidence="7">The sequence shown here is derived from an EMBL/GenBank/DDBJ whole genome shotgun (WGS) entry which is preliminary data.</text>
</comment>
<feature type="region of interest" description="Disordered" evidence="3">
    <location>
        <begin position="251"/>
        <end position="281"/>
    </location>
</feature>
<evidence type="ECO:0000259" key="4">
    <source>
        <dbReference type="Pfam" id="PF01082"/>
    </source>
</evidence>
<dbReference type="InterPro" id="IPR024548">
    <property type="entry name" value="Cu2_monoox_C"/>
</dbReference>
<evidence type="ECO:0000256" key="1">
    <source>
        <dbReference type="ARBA" id="ARBA00023157"/>
    </source>
</evidence>
<dbReference type="InterPro" id="IPR014784">
    <property type="entry name" value="Cu2_ascorb_mOase-like_C"/>
</dbReference>
<evidence type="ECO:0000259" key="5">
    <source>
        <dbReference type="Pfam" id="PF03712"/>
    </source>
</evidence>
<feature type="domain" description="Temptin Cys/Cys disulfide" evidence="6">
    <location>
        <begin position="51"/>
        <end position="147"/>
    </location>
</feature>
<dbReference type="InterPro" id="IPR036939">
    <property type="entry name" value="Cu2_ascorb_mOase_N_sf"/>
</dbReference>
<dbReference type="Gene3D" id="2.60.120.310">
    <property type="entry name" value="Copper type II, ascorbate-dependent monooxygenase, N-terminal domain"/>
    <property type="match status" value="1"/>
</dbReference>
<dbReference type="PANTHER" id="PTHR10157:SF23">
    <property type="entry name" value="MOXD1 HOMOLOG 1"/>
    <property type="match status" value="1"/>
</dbReference>
<dbReference type="AlphaFoldDB" id="A0A830HF51"/>
<dbReference type="InterPro" id="IPR000323">
    <property type="entry name" value="Cu2_ascorb_mOase_N"/>
</dbReference>
<dbReference type="Pfam" id="PF24784">
    <property type="entry name" value="Temptin_C"/>
    <property type="match status" value="1"/>
</dbReference>
<evidence type="ECO:0000256" key="2">
    <source>
        <dbReference type="ARBA" id="ARBA00023180"/>
    </source>
</evidence>
<dbReference type="InterPro" id="IPR008977">
    <property type="entry name" value="PHM/PNGase_F_dom_sf"/>
</dbReference>
<evidence type="ECO:0000313" key="8">
    <source>
        <dbReference type="Proteomes" id="UP000660262"/>
    </source>
</evidence>
<organism evidence="7 8">
    <name type="scientific">Pycnococcus provasolii</name>
    <dbReference type="NCBI Taxonomy" id="41880"/>
    <lineage>
        <taxon>Eukaryota</taxon>
        <taxon>Viridiplantae</taxon>
        <taxon>Chlorophyta</taxon>
        <taxon>Pseudoscourfieldiophyceae</taxon>
        <taxon>Pseudoscourfieldiales</taxon>
        <taxon>Pycnococcaceae</taxon>
        <taxon>Pycnococcus</taxon>
    </lineage>
</organism>
<feature type="compositionally biased region" description="Low complexity" evidence="3">
    <location>
        <begin position="253"/>
        <end position="271"/>
    </location>
</feature>
<keyword evidence="2" id="KW-0325">Glycoprotein</keyword>
<proteinExistence type="predicted"/>
<evidence type="ECO:0000256" key="3">
    <source>
        <dbReference type="SAM" id="MobiDB-lite"/>
    </source>
</evidence>
<dbReference type="EMBL" id="BNJQ01000011">
    <property type="protein sequence ID" value="GHP05956.1"/>
    <property type="molecule type" value="Genomic_DNA"/>
</dbReference>
<name>A0A830HF51_9CHLO</name>
<gene>
    <name evidence="7" type="ORF">PPROV_000470300</name>
</gene>
<dbReference type="OrthoDB" id="2013249at2759"/>
<dbReference type="GO" id="GO:0005507">
    <property type="term" value="F:copper ion binding"/>
    <property type="evidence" value="ECO:0007669"/>
    <property type="project" value="InterPro"/>
</dbReference>
<protein>
    <submittedName>
        <fullName evidence="7">Monooxygenase, DBH-like 1</fullName>
    </submittedName>
</protein>
<reference evidence="7" key="1">
    <citation type="submission" date="2020-10" db="EMBL/GenBank/DDBJ databases">
        <title>Unveiling of a novel bifunctional photoreceptor, Dualchrome1, isolated from a cosmopolitan green alga.</title>
        <authorList>
            <person name="Suzuki S."/>
            <person name="Kawachi M."/>
        </authorList>
    </citation>
    <scope>NUCLEOTIDE SEQUENCE</scope>
    <source>
        <strain evidence="7">NIES 2893</strain>
    </source>
</reference>
<dbReference type="Pfam" id="PF01082">
    <property type="entry name" value="Cu2_monooxygen"/>
    <property type="match status" value="1"/>
</dbReference>
<keyword evidence="8" id="KW-1185">Reference proteome</keyword>
<feature type="domain" description="Copper type II ascorbate-dependent monooxygenase N-terminal" evidence="4">
    <location>
        <begin position="184"/>
        <end position="232"/>
    </location>
</feature>
<dbReference type="InterPro" id="IPR000945">
    <property type="entry name" value="DBH-like"/>
</dbReference>
<evidence type="ECO:0000259" key="6">
    <source>
        <dbReference type="Pfam" id="PF24784"/>
    </source>
</evidence>
<sequence length="567" mass="61840">MMIPVLFAIFMAPQIAITIPVMMTMISSSRMLVMLVMLLISCCCRDDDVVSARPFYAQRIPNGEQVPSPCEPGRSWPGVGHVASSGGGQLNPFGMDFAKAGMSWPAVCALDSDGDGLTNGQELGDPSCQWTVEKPTQLLPAKGHPGIKDAPGTTIDQSMCPKKMDCAAAEEPETRTLEVRMNAEEKIPDKRTTYIAKFFELPDDQKYHAVYFEPVVDNVISAHHFLFYMCDRPVDVNGGKAFEVYKDLTDEGASSSTSTSDDQQHSATTDGTTGGGGVLADLTGQTMRGASNLLSQLGFRQGAGIVGTLGNVASSGGPAAVDDSVRATESCQRILTGWAIGGDGHCLHPATGHPFGRGVPHSKVGLMILHWDNPEGRVSGETDTTGLRIHYTPKLRQHDQGMMRVGVPMSELSLPPGQPRYLVDDVCPEMCMARLPQIFITGYWLHMHLTGRRIMTRVLRENRVTGRKDEVGRLSDFAFDFARQPFVTLNETITVRGETDTLETVCLFDTTGRTEYTRGGLSAREEMCYTFISYYPAMEGVTKCHSEEWWRCTSWGQVGAAALTAGR</sequence>
<dbReference type="InterPro" id="IPR057626">
    <property type="entry name" value="S-S_Temptin"/>
</dbReference>
<dbReference type="Proteomes" id="UP000660262">
    <property type="component" value="Unassembled WGS sequence"/>
</dbReference>
<accession>A0A830HF51</accession>
<dbReference type="SUPFAM" id="SSF49742">
    <property type="entry name" value="PHM/PNGase F"/>
    <property type="match status" value="3"/>
</dbReference>
<feature type="domain" description="Copper type II ascorbate-dependent monooxygenase C-terminal" evidence="5">
    <location>
        <begin position="399"/>
        <end position="546"/>
    </location>
</feature>
<keyword evidence="7" id="KW-0503">Monooxygenase</keyword>
<dbReference type="Gene3D" id="2.60.120.230">
    <property type="match status" value="1"/>
</dbReference>
<keyword evidence="1" id="KW-1015">Disulfide bond</keyword>